<evidence type="ECO:0000256" key="1">
    <source>
        <dbReference type="SAM" id="Phobius"/>
    </source>
</evidence>
<accession>A0A379Y358</accession>
<keyword evidence="1" id="KW-0812">Transmembrane</keyword>
<sequence>MMGRRMVWLGVVTVIMVIWGLLLGLIVWLEW</sequence>
<keyword evidence="1" id="KW-0472">Membrane</keyword>
<feature type="transmembrane region" description="Helical" evidence="1">
    <location>
        <begin position="7"/>
        <end position="29"/>
    </location>
</feature>
<name>A0A379Y358_SERMA</name>
<protein>
    <submittedName>
        <fullName evidence="2">Uncharacterized protein</fullName>
    </submittedName>
</protein>
<reference evidence="2 3" key="1">
    <citation type="submission" date="2018-06" db="EMBL/GenBank/DDBJ databases">
        <authorList>
            <consortium name="Pathogen Informatics"/>
            <person name="Doyle S."/>
        </authorList>
    </citation>
    <scope>NUCLEOTIDE SEQUENCE [LARGE SCALE GENOMIC DNA]</scope>
    <source>
        <strain evidence="2 3">NCTC10211</strain>
    </source>
</reference>
<evidence type="ECO:0000313" key="2">
    <source>
        <dbReference type="EMBL" id="SUI39446.1"/>
    </source>
</evidence>
<evidence type="ECO:0000313" key="3">
    <source>
        <dbReference type="Proteomes" id="UP000254765"/>
    </source>
</evidence>
<gene>
    <name evidence="2" type="ORF">NCTC10211_00372</name>
</gene>
<dbReference type="EMBL" id="UGYK01000002">
    <property type="protein sequence ID" value="SUI39446.1"/>
    <property type="molecule type" value="Genomic_DNA"/>
</dbReference>
<proteinExistence type="predicted"/>
<dbReference type="AlphaFoldDB" id="A0A379Y358"/>
<keyword evidence="1" id="KW-1133">Transmembrane helix</keyword>
<organism evidence="2 3">
    <name type="scientific">Serratia marcescens</name>
    <dbReference type="NCBI Taxonomy" id="615"/>
    <lineage>
        <taxon>Bacteria</taxon>
        <taxon>Pseudomonadati</taxon>
        <taxon>Pseudomonadota</taxon>
        <taxon>Gammaproteobacteria</taxon>
        <taxon>Enterobacterales</taxon>
        <taxon>Yersiniaceae</taxon>
        <taxon>Serratia</taxon>
    </lineage>
</organism>
<dbReference type="Proteomes" id="UP000254765">
    <property type="component" value="Unassembled WGS sequence"/>
</dbReference>